<reference evidence="1 2" key="1">
    <citation type="journal article" date="2020" name="ISME J.">
        <title>Comparative genomics reveals insights into cyanobacterial evolution and habitat adaptation.</title>
        <authorList>
            <person name="Chen M.Y."/>
            <person name="Teng W.K."/>
            <person name="Zhao L."/>
            <person name="Hu C.X."/>
            <person name="Zhou Y.K."/>
            <person name="Han B.P."/>
            <person name="Song L.R."/>
            <person name="Shu W.S."/>
        </authorList>
    </citation>
    <scope>NUCLEOTIDE SEQUENCE [LARGE SCALE GENOMIC DNA]</scope>
    <source>
        <strain evidence="1 2">FACHB-196</strain>
    </source>
</reference>
<evidence type="ECO:0000313" key="2">
    <source>
        <dbReference type="Proteomes" id="UP000640531"/>
    </source>
</evidence>
<sequence>MSNTPRNWTPTFKLTSIEKPDMSPYLFHMTTEESLQSILQDQEVGENEGKLIAQTPRHCSDDKYNVPMVCFTDTPPFALDFFRYRWSNSKDRENLKYGIGFDKRAMVAKGVYPTFYANKQVQSQVFGLIKMLKTFDSDNWTTLECEYDQISQQLKKIHEDTLLTLESIKKIMFPLLEDNKYEGYIWEREWRYTSPNNTDFIFSYEDIRIICCTDKDESNFKEIIGENFIKNNPIQFMRTWEEYNEITDFLNKRTQDMNNDIDKRIEKVLAERKGVERYLSHFLVQEQNISKLRQFKDELNIKIKKIALVKVFEKISNVKADSSIKHLIMDNDYEIVITAIAVYYQQKENKIPKPLGFLTKAIQEQWKPRVNEKEKKETIAIITNLMNHIIENDLEINMQEI</sequence>
<keyword evidence="2" id="KW-1185">Reference proteome</keyword>
<gene>
    <name evidence="1" type="ORF">H6G59_04085</name>
</gene>
<dbReference type="Proteomes" id="UP000640531">
    <property type="component" value="Unassembled WGS sequence"/>
</dbReference>
<name>A0ABR8FBF1_9NOST</name>
<protein>
    <submittedName>
        <fullName evidence="1">Uncharacterized protein</fullName>
    </submittedName>
</protein>
<dbReference type="EMBL" id="JACJST010000002">
    <property type="protein sequence ID" value="MBD2567089.1"/>
    <property type="molecule type" value="Genomic_DNA"/>
</dbReference>
<dbReference type="Pfam" id="PF10899">
    <property type="entry name" value="AbiGi"/>
    <property type="match status" value="1"/>
</dbReference>
<evidence type="ECO:0000313" key="1">
    <source>
        <dbReference type="EMBL" id="MBD2567089.1"/>
    </source>
</evidence>
<dbReference type="InterPro" id="IPR021223">
    <property type="entry name" value="AbiGi"/>
</dbReference>
<organism evidence="1 2">
    <name type="scientific">Anabaena lutea FACHB-196</name>
    <dbReference type="NCBI Taxonomy" id="2692881"/>
    <lineage>
        <taxon>Bacteria</taxon>
        <taxon>Bacillati</taxon>
        <taxon>Cyanobacteriota</taxon>
        <taxon>Cyanophyceae</taxon>
        <taxon>Nostocales</taxon>
        <taxon>Nostocaceae</taxon>
        <taxon>Anabaena</taxon>
    </lineage>
</organism>
<accession>A0ABR8FBF1</accession>
<comment type="caution">
    <text evidence="1">The sequence shown here is derived from an EMBL/GenBank/DDBJ whole genome shotgun (WGS) entry which is preliminary data.</text>
</comment>
<proteinExistence type="predicted"/>
<dbReference type="RefSeq" id="WP_190711872.1">
    <property type="nucleotide sequence ID" value="NZ_JACJST010000002.1"/>
</dbReference>